<dbReference type="EMBL" id="CAJNNW010027259">
    <property type="protein sequence ID" value="CAE8690453.1"/>
    <property type="molecule type" value="Genomic_DNA"/>
</dbReference>
<proteinExistence type="predicted"/>
<sequence>MEQAQKEGLPPIVACALQKTHLSEAAQRFKAKELCKQRWKAYTGANRTNKLDRRTTDAAHGAKRYLPEEAAPRQLVKMKRPGHGLNPSQVALPGAGCTLKGC</sequence>
<accession>A0A813K3G0</accession>
<comment type="caution">
    <text evidence="1">The sequence shown here is derived from an EMBL/GenBank/DDBJ whole genome shotgun (WGS) entry which is preliminary data.</text>
</comment>
<organism evidence="1 2">
    <name type="scientific">Polarella glacialis</name>
    <name type="common">Dinoflagellate</name>
    <dbReference type="NCBI Taxonomy" id="89957"/>
    <lineage>
        <taxon>Eukaryota</taxon>
        <taxon>Sar</taxon>
        <taxon>Alveolata</taxon>
        <taxon>Dinophyceae</taxon>
        <taxon>Suessiales</taxon>
        <taxon>Suessiaceae</taxon>
        <taxon>Polarella</taxon>
    </lineage>
</organism>
<reference evidence="1" key="1">
    <citation type="submission" date="2021-02" db="EMBL/GenBank/DDBJ databases">
        <authorList>
            <person name="Dougan E. K."/>
            <person name="Rhodes N."/>
            <person name="Thang M."/>
            <person name="Chan C."/>
        </authorList>
    </citation>
    <scope>NUCLEOTIDE SEQUENCE</scope>
</reference>
<evidence type="ECO:0000313" key="2">
    <source>
        <dbReference type="Proteomes" id="UP000626109"/>
    </source>
</evidence>
<evidence type="ECO:0000313" key="1">
    <source>
        <dbReference type="EMBL" id="CAE8690453.1"/>
    </source>
</evidence>
<name>A0A813K3G0_POLGL</name>
<gene>
    <name evidence="1" type="ORF">PGLA2088_LOCUS26959</name>
</gene>
<protein>
    <submittedName>
        <fullName evidence="1">Uncharacterized protein</fullName>
    </submittedName>
</protein>
<dbReference type="Proteomes" id="UP000626109">
    <property type="component" value="Unassembled WGS sequence"/>
</dbReference>
<dbReference type="AlphaFoldDB" id="A0A813K3G0"/>